<feature type="transmembrane region" description="Helical" evidence="1">
    <location>
        <begin position="220"/>
        <end position="245"/>
    </location>
</feature>
<protein>
    <submittedName>
        <fullName evidence="2">Uncharacterized protein</fullName>
    </submittedName>
</protein>
<accession>A0A9K3GJQ9</accession>
<keyword evidence="1" id="KW-1133">Transmembrane helix</keyword>
<keyword evidence="3" id="KW-1185">Reference proteome</keyword>
<gene>
    <name evidence="2" type="ORF">KIPB_008283</name>
</gene>
<feature type="transmembrane region" description="Helical" evidence="1">
    <location>
        <begin position="21"/>
        <end position="40"/>
    </location>
</feature>
<feature type="transmembrane region" description="Helical" evidence="1">
    <location>
        <begin position="301"/>
        <end position="323"/>
    </location>
</feature>
<organism evidence="2 3">
    <name type="scientific">Kipferlia bialata</name>
    <dbReference type="NCBI Taxonomy" id="797122"/>
    <lineage>
        <taxon>Eukaryota</taxon>
        <taxon>Metamonada</taxon>
        <taxon>Carpediemonas-like organisms</taxon>
        <taxon>Kipferlia</taxon>
    </lineage>
</organism>
<dbReference type="AlphaFoldDB" id="A0A9K3GJQ9"/>
<name>A0A9K3GJQ9_9EUKA</name>
<evidence type="ECO:0000313" key="2">
    <source>
        <dbReference type="EMBL" id="GIQ86429.1"/>
    </source>
</evidence>
<feature type="transmembrane region" description="Helical" evidence="1">
    <location>
        <begin position="266"/>
        <end position="289"/>
    </location>
</feature>
<evidence type="ECO:0000313" key="3">
    <source>
        <dbReference type="Proteomes" id="UP000265618"/>
    </source>
</evidence>
<dbReference type="EMBL" id="BDIP01002525">
    <property type="protein sequence ID" value="GIQ86429.1"/>
    <property type="molecule type" value="Genomic_DNA"/>
</dbReference>
<feature type="non-terminal residue" evidence="2">
    <location>
        <position position="1"/>
    </location>
</feature>
<keyword evidence="1" id="KW-0812">Transmembrane</keyword>
<comment type="caution">
    <text evidence="2">The sequence shown here is derived from an EMBL/GenBank/DDBJ whole genome shotgun (WGS) entry which is preliminary data.</text>
</comment>
<evidence type="ECO:0000256" key="1">
    <source>
        <dbReference type="SAM" id="Phobius"/>
    </source>
</evidence>
<reference evidence="2 3" key="1">
    <citation type="journal article" date="2018" name="PLoS ONE">
        <title>The draft genome of Kipferlia bialata reveals reductive genome evolution in fornicate parasites.</title>
        <authorList>
            <person name="Tanifuji G."/>
            <person name="Takabayashi S."/>
            <person name="Kume K."/>
            <person name="Takagi M."/>
            <person name="Nakayama T."/>
            <person name="Kamikawa R."/>
            <person name="Inagaki Y."/>
            <person name="Hashimoto T."/>
        </authorList>
    </citation>
    <scope>NUCLEOTIDE SEQUENCE [LARGE SCALE GENOMIC DNA]</scope>
    <source>
        <strain evidence="2">NY0173</strain>
    </source>
</reference>
<dbReference type="Proteomes" id="UP000265618">
    <property type="component" value="Unassembled WGS sequence"/>
</dbReference>
<proteinExistence type="predicted"/>
<keyword evidence="1" id="KW-0472">Membrane</keyword>
<sequence length="326" mass="35175">MRLRTKLMLSDKKYYVQIPMLVLLFGGYGVGFVFMTNWLVGTEDDSNPAIYLTSLAGVSGTIDLTPDEMTETEVGHLNSDGSSDGFMQHFEQTYDAATGLYSPVTEWYTDSESLVDSHTAVQDASYSNAGLEMHSVSASGIDTGLMYGGSGFLIPDTTIPVDGVTHDLGLAAPLPALVQEIANAYAKSQGRTSFKISSYFRDIPTTDDSESITGNVLVQALMMLTPLMVTLGLFTMSAVLVEAPVVMREKQQKDMLHLNGCTVRQFWAGQVLTDSVVYAGCLAVEYTAFYFVGDSSAQSPLIILCAILVSVIGLSASTNLMGYPFQ</sequence>